<dbReference type="GO" id="GO:0005506">
    <property type="term" value="F:iron ion binding"/>
    <property type="evidence" value="ECO:0007669"/>
    <property type="project" value="InterPro"/>
</dbReference>
<accession>A0A6N9NH31</accession>
<dbReference type="Pfam" id="PF01106">
    <property type="entry name" value="NifU"/>
    <property type="match status" value="1"/>
</dbReference>
<dbReference type="SUPFAM" id="SSF110836">
    <property type="entry name" value="Hypothetical protein SAV1430"/>
    <property type="match status" value="1"/>
</dbReference>
<dbReference type="SMART" id="SM00932">
    <property type="entry name" value="Nfu_N"/>
    <property type="match status" value="1"/>
</dbReference>
<dbReference type="PANTHER" id="PTHR11178:SF1">
    <property type="entry name" value="NFU1 IRON-SULFUR CLUSTER SCAFFOLD HOMOLOG, MITOCHONDRIAL"/>
    <property type="match status" value="1"/>
</dbReference>
<dbReference type="InterPro" id="IPR036498">
    <property type="entry name" value="Nfu/NifU_N_sf"/>
</dbReference>
<dbReference type="AlphaFoldDB" id="A0A6N9NH31"/>
<gene>
    <name evidence="3" type="ORF">GQN54_03340</name>
</gene>
<protein>
    <submittedName>
        <fullName evidence="3">NifU family protein</fullName>
    </submittedName>
</protein>
<comment type="similarity">
    <text evidence="1">Belongs to the NifU family.</text>
</comment>
<dbReference type="GO" id="GO:0016226">
    <property type="term" value="P:iron-sulfur cluster assembly"/>
    <property type="evidence" value="ECO:0007669"/>
    <property type="project" value="InterPro"/>
</dbReference>
<dbReference type="Proteomes" id="UP000470771">
    <property type="component" value="Unassembled WGS sequence"/>
</dbReference>
<dbReference type="Gene3D" id="3.30.300.130">
    <property type="entry name" value="Fe-S cluster assembly (FSCA)"/>
    <property type="match status" value="1"/>
</dbReference>
<dbReference type="Pfam" id="PF08712">
    <property type="entry name" value="Nfu_N"/>
    <property type="match status" value="1"/>
</dbReference>
<name>A0A6N9NH31_9FLAO</name>
<evidence type="ECO:0000313" key="4">
    <source>
        <dbReference type="Proteomes" id="UP000470771"/>
    </source>
</evidence>
<dbReference type="Gene3D" id="3.30.1370.70">
    <property type="entry name" value="Scaffold protein Nfu/NifU, N-terminal domain"/>
    <property type="match status" value="1"/>
</dbReference>
<dbReference type="InterPro" id="IPR034904">
    <property type="entry name" value="FSCA_dom_sf"/>
</dbReference>
<dbReference type="GO" id="GO:0051536">
    <property type="term" value="F:iron-sulfur cluster binding"/>
    <property type="evidence" value="ECO:0007669"/>
    <property type="project" value="InterPro"/>
</dbReference>
<dbReference type="SUPFAM" id="SSF117916">
    <property type="entry name" value="Fe-S cluster assembly (FSCA) domain-like"/>
    <property type="match status" value="1"/>
</dbReference>
<dbReference type="PANTHER" id="PTHR11178">
    <property type="entry name" value="IRON-SULFUR CLUSTER SCAFFOLD PROTEIN NFU-RELATED"/>
    <property type="match status" value="1"/>
</dbReference>
<reference evidence="3 4" key="1">
    <citation type="submission" date="2019-12" db="EMBL/GenBank/DDBJ databases">
        <authorList>
            <person name="Zhao J."/>
        </authorList>
    </citation>
    <scope>NUCLEOTIDE SEQUENCE [LARGE SCALE GENOMIC DNA]</scope>
    <source>
        <strain evidence="3 4">S-15</strain>
    </source>
</reference>
<comment type="caution">
    <text evidence="3">The sequence shown here is derived from an EMBL/GenBank/DDBJ whole genome shotgun (WGS) entry which is preliminary data.</text>
</comment>
<organism evidence="3 4">
    <name type="scientific">Acidiluteibacter ferrifornacis</name>
    <dbReference type="NCBI Taxonomy" id="2692424"/>
    <lineage>
        <taxon>Bacteria</taxon>
        <taxon>Pseudomonadati</taxon>
        <taxon>Bacteroidota</taxon>
        <taxon>Flavobacteriia</taxon>
        <taxon>Flavobacteriales</taxon>
        <taxon>Cryomorphaceae</taxon>
        <taxon>Acidiluteibacter</taxon>
    </lineage>
</organism>
<evidence type="ECO:0000313" key="3">
    <source>
        <dbReference type="EMBL" id="NBG65134.1"/>
    </source>
</evidence>
<feature type="domain" description="Scaffold protein Nfu/NifU N-terminal" evidence="2">
    <location>
        <begin position="10"/>
        <end position="97"/>
    </location>
</feature>
<dbReference type="RefSeq" id="WP_160631984.1">
    <property type="nucleotide sequence ID" value="NZ_WWNE01000004.1"/>
</dbReference>
<dbReference type="InterPro" id="IPR014824">
    <property type="entry name" value="Nfu/NifU_N"/>
</dbReference>
<dbReference type="InterPro" id="IPR035433">
    <property type="entry name" value="NFU1-like"/>
</dbReference>
<keyword evidence="4" id="KW-1185">Reference proteome</keyword>
<sequence>MEVKLAPHSIYAESTPNPATMKFVSNRYLIVDGEVYEFNNKTEAEVSDLAKELFTFPFITGVFIASNFISISKSSLVDWDDVLLELKAFIGDFLNAEGSKIIDKEKLAESKAVHKREPNPEKTTINSPRKEDLTPIEIKITEILDEYVRPAVESDGGAIHFHEFKDGVVSVVLKGACSGCPSSTMTLKTGIQNLLMDMLPEVKQVEAING</sequence>
<dbReference type="InterPro" id="IPR001075">
    <property type="entry name" value="NIF_FeS_clus_asmbl_NifU_C"/>
</dbReference>
<evidence type="ECO:0000259" key="2">
    <source>
        <dbReference type="SMART" id="SM00932"/>
    </source>
</evidence>
<proteinExistence type="inferred from homology"/>
<dbReference type="EMBL" id="WWNE01000004">
    <property type="protein sequence ID" value="NBG65134.1"/>
    <property type="molecule type" value="Genomic_DNA"/>
</dbReference>
<dbReference type="PIRSF" id="PIRSF036773">
    <property type="entry name" value="HIRIP5"/>
    <property type="match status" value="1"/>
</dbReference>
<evidence type="ECO:0000256" key="1">
    <source>
        <dbReference type="ARBA" id="ARBA00006420"/>
    </source>
</evidence>